<comment type="caution">
    <text evidence="2">The sequence shown here is derived from an EMBL/GenBank/DDBJ whole genome shotgun (WGS) entry which is preliminary data.</text>
</comment>
<sequence length="101" mass="11317">MWLASQSLPCEGEEDEGPFAERSSSCCCAELQTGPVCPCQRTSLAIGRARRCLRLPATLRACQGRLCGDVSDVLHLFFWRIIKRGNSGGIYTEEWRDWGCF</sequence>
<keyword evidence="3" id="KW-1185">Reference proteome</keyword>
<name>A0ABR3MIX2_9TELE</name>
<gene>
    <name evidence="2" type="ORF">QQF64_004905</name>
</gene>
<evidence type="ECO:0000313" key="2">
    <source>
        <dbReference type="EMBL" id="KAL1264550.1"/>
    </source>
</evidence>
<dbReference type="EMBL" id="JAYMGO010000012">
    <property type="protein sequence ID" value="KAL1264550.1"/>
    <property type="molecule type" value="Genomic_DNA"/>
</dbReference>
<proteinExistence type="predicted"/>
<reference evidence="2 3" key="1">
    <citation type="submission" date="2023-09" db="EMBL/GenBank/DDBJ databases">
        <authorList>
            <person name="Wang M."/>
        </authorList>
    </citation>
    <scope>NUCLEOTIDE SEQUENCE [LARGE SCALE GENOMIC DNA]</scope>
    <source>
        <strain evidence="2">GT-2023</strain>
        <tissue evidence="2">Liver</tissue>
    </source>
</reference>
<evidence type="ECO:0000313" key="3">
    <source>
        <dbReference type="Proteomes" id="UP001558613"/>
    </source>
</evidence>
<feature type="region of interest" description="Disordered" evidence="1">
    <location>
        <begin position="1"/>
        <end position="20"/>
    </location>
</feature>
<organism evidence="2 3">
    <name type="scientific">Cirrhinus molitorella</name>
    <name type="common">mud carp</name>
    <dbReference type="NCBI Taxonomy" id="172907"/>
    <lineage>
        <taxon>Eukaryota</taxon>
        <taxon>Metazoa</taxon>
        <taxon>Chordata</taxon>
        <taxon>Craniata</taxon>
        <taxon>Vertebrata</taxon>
        <taxon>Euteleostomi</taxon>
        <taxon>Actinopterygii</taxon>
        <taxon>Neopterygii</taxon>
        <taxon>Teleostei</taxon>
        <taxon>Ostariophysi</taxon>
        <taxon>Cypriniformes</taxon>
        <taxon>Cyprinidae</taxon>
        <taxon>Labeoninae</taxon>
        <taxon>Labeonini</taxon>
        <taxon>Cirrhinus</taxon>
    </lineage>
</organism>
<protein>
    <submittedName>
        <fullName evidence="2">Uncharacterized protein</fullName>
    </submittedName>
</protein>
<accession>A0ABR3MIX2</accession>
<dbReference type="Proteomes" id="UP001558613">
    <property type="component" value="Unassembled WGS sequence"/>
</dbReference>
<evidence type="ECO:0000256" key="1">
    <source>
        <dbReference type="SAM" id="MobiDB-lite"/>
    </source>
</evidence>